<dbReference type="AlphaFoldDB" id="A0A438W485"/>
<evidence type="ECO:0000313" key="3">
    <source>
        <dbReference type="Proteomes" id="UP000289022"/>
    </source>
</evidence>
<feature type="transmembrane region" description="Helical" evidence="1">
    <location>
        <begin position="24"/>
        <end position="46"/>
    </location>
</feature>
<dbReference type="EMBL" id="RJGP01001350">
    <property type="protein sequence ID" value="RVZ19164.1"/>
    <property type="molecule type" value="Genomic_DNA"/>
</dbReference>
<dbReference type="PROSITE" id="PS51257">
    <property type="entry name" value="PROKAR_LIPOPROTEIN"/>
    <property type="match status" value="1"/>
</dbReference>
<gene>
    <name evidence="2" type="ORF">EC518_13650</name>
</gene>
<proteinExistence type="predicted"/>
<keyword evidence="1" id="KW-1133">Transmembrane helix</keyword>
<comment type="caution">
    <text evidence="2">The sequence shown here is derived from an EMBL/GenBank/DDBJ whole genome shotgun (WGS) entry which is preliminary data.</text>
</comment>
<dbReference type="Proteomes" id="UP000289022">
    <property type="component" value="Unassembled WGS sequence"/>
</dbReference>
<sequence length="50" mass="5699">MFFNKPLQSYAQNDIYTQNATMPIYAVIIAMALACLFSVFMMRGLLEFVA</sequence>
<keyword evidence="1" id="KW-0812">Transmembrane</keyword>
<accession>A0A438W485</accession>
<feature type="non-terminal residue" evidence="2">
    <location>
        <position position="1"/>
    </location>
</feature>
<evidence type="ECO:0000313" key="2">
    <source>
        <dbReference type="EMBL" id="RVZ19164.1"/>
    </source>
</evidence>
<name>A0A438W485_HELPX</name>
<protein>
    <submittedName>
        <fullName evidence="2">NADH-quinone oxidoreductase subunit N</fullName>
    </submittedName>
</protein>
<keyword evidence="1" id="KW-0472">Membrane</keyword>
<evidence type="ECO:0000256" key="1">
    <source>
        <dbReference type="SAM" id="Phobius"/>
    </source>
</evidence>
<reference evidence="2 3" key="1">
    <citation type="submission" date="2018-11" db="EMBL/GenBank/DDBJ databases">
        <title>Genetic determinants and prediction of antibiotic resistance phenotypes in Helicobacter pylori.</title>
        <authorList>
            <person name="Wagner K."/>
        </authorList>
    </citation>
    <scope>NUCLEOTIDE SEQUENCE [LARGE SCALE GENOMIC DNA]</scope>
    <source>
        <strain evidence="2 3">ZH70</strain>
    </source>
</reference>
<organism evidence="2 3">
    <name type="scientific">Helicobacter pylori</name>
    <name type="common">Campylobacter pylori</name>
    <dbReference type="NCBI Taxonomy" id="210"/>
    <lineage>
        <taxon>Bacteria</taxon>
        <taxon>Pseudomonadati</taxon>
        <taxon>Campylobacterota</taxon>
        <taxon>Epsilonproteobacteria</taxon>
        <taxon>Campylobacterales</taxon>
        <taxon>Helicobacteraceae</taxon>
        <taxon>Helicobacter</taxon>
    </lineage>
</organism>